<reference evidence="2 3" key="1">
    <citation type="submission" date="2020-02" db="EMBL/GenBank/DDBJ databases">
        <authorList>
            <person name="Ma Q."/>
            <person name="Huang Y."/>
            <person name="Song X."/>
            <person name="Pei D."/>
        </authorList>
    </citation>
    <scope>NUCLEOTIDE SEQUENCE [LARGE SCALE GENOMIC DNA]</scope>
    <source>
        <strain evidence="2">Sxm20200214</strain>
        <tissue evidence="2">Leaf</tissue>
    </source>
</reference>
<evidence type="ECO:0000256" key="1">
    <source>
        <dbReference type="SAM" id="MobiDB-lite"/>
    </source>
</evidence>
<evidence type="ECO:0000313" key="3">
    <source>
        <dbReference type="Proteomes" id="UP000886595"/>
    </source>
</evidence>
<feature type="region of interest" description="Disordered" evidence="1">
    <location>
        <begin position="32"/>
        <end position="54"/>
    </location>
</feature>
<dbReference type="EMBL" id="JAAMPC010000013">
    <property type="protein sequence ID" value="KAG2269027.1"/>
    <property type="molecule type" value="Genomic_DNA"/>
</dbReference>
<keyword evidence="3" id="KW-1185">Reference proteome</keyword>
<name>A0A8X7U7T9_BRACI</name>
<organism evidence="2 3">
    <name type="scientific">Brassica carinata</name>
    <name type="common">Ethiopian mustard</name>
    <name type="synonym">Abyssinian cabbage</name>
    <dbReference type="NCBI Taxonomy" id="52824"/>
    <lineage>
        <taxon>Eukaryota</taxon>
        <taxon>Viridiplantae</taxon>
        <taxon>Streptophyta</taxon>
        <taxon>Embryophyta</taxon>
        <taxon>Tracheophyta</taxon>
        <taxon>Spermatophyta</taxon>
        <taxon>Magnoliopsida</taxon>
        <taxon>eudicotyledons</taxon>
        <taxon>Gunneridae</taxon>
        <taxon>Pentapetalae</taxon>
        <taxon>rosids</taxon>
        <taxon>malvids</taxon>
        <taxon>Brassicales</taxon>
        <taxon>Brassicaceae</taxon>
        <taxon>Brassiceae</taxon>
        <taxon>Brassica</taxon>
    </lineage>
</organism>
<dbReference type="AlphaFoldDB" id="A0A8X7U7T9"/>
<dbReference type="Proteomes" id="UP000886595">
    <property type="component" value="Unassembled WGS sequence"/>
</dbReference>
<protein>
    <submittedName>
        <fullName evidence="2">Uncharacterized protein</fullName>
    </submittedName>
</protein>
<feature type="compositionally biased region" description="Basic and acidic residues" evidence="1">
    <location>
        <begin position="36"/>
        <end position="47"/>
    </location>
</feature>
<proteinExistence type="predicted"/>
<evidence type="ECO:0000313" key="2">
    <source>
        <dbReference type="EMBL" id="KAG2269027.1"/>
    </source>
</evidence>
<gene>
    <name evidence="2" type="ORF">Bca52824_063582</name>
</gene>
<comment type="caution">
    <text evidence="2">The sequence shown here is derived from an EMBL/GenBank/DDBJ whole genome shotgun (WGS) entry which is preliminary data.</text>
</comment>
<accession>A0A8X7U7T9</accession>
<sequence length="157" mass="17258">MREANLASMPLDICSSFEIVNKEHNLLSTFAGHQTGNKDRSPADDAKTSPQLTTQAQTEIRLECLLSLVWVKKLPKPETTVAQKSDLSSRKGIMLVVAQKSDLSSRKGILSANCWSTKVESPRAVIKFSTPTFRSTTPLSETRGSSCETILLAYFLP</sequence>